<evidence type="ECO:0000256" key="4">
    <source>
        <dbReference type="ARBA" id="ARBA00023242"/>
    </source>
</evidence>
<protein>
    <recommendedName>
        <fullName evidence="5">Cell division control protein 73 C-terminal domain-containing protein</fullName>
    </recommendedName>
</protein>
<dbReference type="PANTHER" id="PTHR12466">
    <property type="entry name" value="CDC73 DOMAIN PROTEIN"/>
    <property type="match status" value="1"/>
</dbReference>
<evidence type="ECO:0000313" key="6">
    <source>
        <dbReference type="EMBL" id="CCG84220.1"/>
    </source>
</evidence>
<dbReference type="GO" id="GO:0016593">
    <property type="term" value="C:Cdc73/Paf1 complex"/>
    <property type="evidence" value="ECO:0007669"/>
    <property type="project" value="InterPro"/>
</dbReference>
<dbReference type="GO" id="GO:0032968">
    <property type="term" value="P:positive regulation of transcription elongation by RNA polymerase II"/>
    <property type="evidence" value="ECO:0007669"/>
    <property type="project" value="TreeGrafter"/>
</dbReference>
<dbReference type="Gene3D" id="3.40.50.11990">
    <property type="entry name" value="RNA polymerase II accessory factor, Cdc73 C-terminal domain"/>
    <property type="match status" value="1"/>
</dbReference>
<evidence type="ECO:0000256" key="3">
    <source>
        <dbReference type="ARBA" id="ARBA00023163"/>
    </source>
</evidence>
<accession>R4XLP7</accession>
<keyword evidence="3" id="KW-0804">Transcription</keyword>
<dbReference type="EMBL" id="CAHR02000213">
    <property type="protein sequence ID" value="CCG84220.1"/>
    <property type="molecule type" value="Genomic_DNA"/>
</dbReference>
<dbReference type="InterPro" id="IPR031336">
    <property type="entry name" value="CDC73_C"/>
</dbReference>
<reference evidence="6 7" key="1">
    <citation type="journal article" date="2013" name="MBio">
        <title>Genome sequencing of the plant pathogen Taphrina deformans, the causal agent of peach leaf curl.</title>
        <authorList>
            <person name="Cisse O.H."/>
            <person name="Almeida J.M.G.C.F."/>
            <person name="Fonseca A."/>
            <person name="Kumar A.A."/>
            <person name="Salojaervi J."/>
            <person name="Overmyer K."/>
            <person name="Hauser P.M."/>
            <person name="Pagni M."/>
        </authorList>
    </citation>
    <scope>NUCLEOTIDE SEQUENCE [LARGE SCALE GENOMIC DNA]</scope>
    <source>
        <strain evidence="7">PYCC 5710 / ATCC 11124 / CBS 356.35 / IMI 108563 / JCM 9778 / NBRC 8474</strain>
    </source>
</reference>
<proteinExistence type="inferred from homology"/>
<dbReference type="STRING" id="1097556.R4XLP7"/>
<dbReference type="PANTHER" id="PTHR12466:SF8">
    <property type="entry name" value="PARAFIBROMIN"/>
    <property type="match status" value="1"/>
</dbReference>
<keyword evidence="4" id="KW-0539">Nucleus</keyword>
<name>R4XLP7_TAPDE</name>
<dbReference type="Proteomes" id="UP000013776">
    <property type="component" value="Unassembled WGS sequence"/>
</dbReference>
<dbReference type="VEuPathDB" id="FungiDB:TAPDE_004625"/>
<gene>
    <name evidence="6" type="ORF">TAPDE_004625</name>
</gene>
<dbReference type="InterPro" id="IPR007852">
    <property type="entry name" value="Cdc73/Parafibromin"/>
</dbReference>
<dbReference type="OrthoDB" id="2186602at2759"/>
<comment type="similarity">
    <text evidence="2">Belongs to the CDC73 family.</text>
</comment>
<dbReference type="AlphaFoldDB" id="R4XLP7"/>
<evidence type="ECO:0000259" key="5">
    <source>
        <dbReference type="Pfam" id="PF05179"/>
    </source>
</evidence>
<comment type="caution">
    <text evidence="6">The sequence shown here is derived from an EMBL/GenBank/DDBJ whole genome shotgun (WGS) entry which is preliminary data.</text>
</comment>
<sequence>MSIQDPLVLLQRAVAKGSNRPALILEDGSHTEAIDSAVSVRLSDDDSLPLNIETRVIRDDKPIDLRTVIFAYINKDLSSADYIQACAAKALTHLTFVERTELLSYINGTAEDSQLASIVPLNNAKRSADGTQEGQVKRGRSDAVTKIYAQEHVTKPFSFCLHGSKEVDFSSVQREARETFLISKTSRFSASLAAPGAKKDKPKNRLRDPIILLSPSASSLITMHNVKKFLEDGVFVPPEVAAKETGGPAPELLSLAYKSKLQTGKTLRFVVVENTDKFKPDYWDRLLVVFTTGQAWQFKPYAQSFSDPRSLFHKTKGVLVRYRDEPTNQAERDWNIQGIQVDRQSRYNDRVTVSALWDSIERWMEEKGKKDFYRYERRT</sequence>
<evidence type="ECO:0000256" key="2">
    <source>
        <dbReference type="ARBA" id="ARBA00010427"/>
    </source>
</evidence>
<organism evidence="6 7">
    <name type="scientific">Taphrina deformans (strain PYCC 5710 / ATCC 11124 / CBS 356.35 / IMI 108563 / JCM 9778 / NBRC 8474)</name>
    <name type="common">Peach leaf curl fungus</name>
    <name type="synonym">Lalaria deformans</name>
    <dbReference type="NCBI Taxonomy" id="1097556"/>
    <lineage>
        <taxon>Eukaryota</taxon>
        <taxon>Fungi</taxon>
        <taxon>Dikarya</taxon>
        <taxon>Ascomycota</taxon>
        <taxon>Taphrinomycotina</taxon>
        <taxon>Taphrinomycetes</taxon>
        <taxon>Taphrinales</taxon>
        <taxon>Taphrinaceae</taxon>
        <taxon>Taphrina</taxon>
    </lineage>
</organism>
<dbReference type="GO" id="GO:0006368">
    <property type="term" value="P:transcription elongation by RNA polymerase II"/>
    <property type="evidence" value="ECO:0007669"/>
    <property type="project" value="InterPro"/>
</dbReference>
<evidence type="ECO:0000256" key="1">
    <source>
        <dbReference type="ARBA" id="ARBA00004123"/>
    </source>
</evidence>
<dbReference type="GO" id="GO:0000993">
    <property type="term" value="F:RNA polymerase II complex binding"/>
    <property type="evidence" value="ECO:0007669"/>
    <property type="project" value="TreeGrafter"/>
</dbReference>
<evidence type="ECO:0000313" key="7">
    <source>
        <dbReference type="Proteomes" id="UP000013776"/>
    </source>
</evidence>
<keyword evidence="7" id="KW-1185">Reference proteome</keyword>
<dbReference type="InterPro" id="IPR038103">
    <property type="entry name" value="CDC73_C_sf"/>
</dbReference>
<dbReference type="Pfam" id="PF05179">
    <property type="entry name" value="CDC73_C"/>
    <property type="match status" value="1"/>
</dbReference>
<comment type="subcellular location">
    <subcellularLocation>
        <location evidence="1">Nucleus</location>
    </subcellularLocation>
</comment>
<feature type="domain" description="Cell division control protein 73 C-terminal" evidence="5">
    <location>
        <begin position="207"/>
        <end position="363"/>
    </location>
</feature>
<dbReference type="eggNOG" id="KOG3786">
    <property type="taxonomic scope" value="Eukaryota"/>
</dbReference>